<dbReference type="Proteomes" id="UP000831701">
    <property type="component" value="Chromosome 1"/>
</dbReference>
<proteinExistence type="predicted"/>
<keyword evidence="2" id="KW-1185">Reference proteome</keyword>
<sequence length="141" mass="16251">MAVHQCSPSNLTMELERICKEEWQRIPKSRCTVYETFNHVVGQGLHRAFCICLYSYCTLPTHTDCSVCQRQENVHAPHYTGTGQRISQLHLEGSEQPLTDLCQCQANESGKNKHLTVNPTKVVLLWQPDQPDLQDWYPRLL</sequence>
<reference evidence="1" key="1">
    <citation type="submission" date="2022-04" db="EMBL/GenBank/DDBJ databases">
        <title>Jade perch genome.</title>
        <authorList>
            <person name="Chao B."/>
        </authorList>
    </citation>
    <scope>NUCLEOTIDE SEQUENCE</scope>
    <source>
        <strain evidence="1">CB-2022</strain>
    </source>
</reference>
<organism evidence="1 2">
    <name type="scientific">Scortum barcoo</name>
    <name type="common">barcoo grunter</name>
    <dbReference type="NCBI Taxonomy" id="214431"/>
    <lineage>
        <taxon>Eukaryota</taxon>
        <taxon>Metazoa</taxon>
        <taxon>Chordata</taxon>
        <taxon>Craniata</taxon>
        <taxon>Vertebrata</taxon>
        <taxon>Euteleostomi</taxon>
        <taxon>Actinopterygii</taxon>
        <taxon>Neopterygii</taxon>
        <taxon>Teleostei</taxon>
        <taxon>Neoteleostei</taxon>
        <taxon>Acanthomorphata</taxon>
        <taxon>Eupercaria</taxon>
        <taxon>Centrarchiformes</taxon>
        <taxon>Terapontoidei</taxon>
        <taxon>Terapontidae</taxon>
        <taxon>Scortum</taxon>
    </lineage>
</organism>
<accession>A0ACB8X8Z0</accession>
<evidence type="ECO:0000313" key="2">
    <source>
        <dbReference type="Proteomes" id="UP000831701"/>
    </source>
</evidence>
<comment type="caution">
    <text evidence="1">The sequence shown here is derived from an EMBL/GenBank/DDBJ whole genome shotgun (WGS) entry which is preliminary data.</text>
</comment>
<protein>
    <submittedName>
        <fullName evidence="1">Uncharacterized protein</fullName>
    </submittedName>
</protein>
<gene>
    <name evidence="1" type="ORF">L3Q82_000359</name>
</gene>
<name>A0ACB8X8Z0_9TELE</name>
<dbReference type="EMBL" id="CM041531">
    <property type="protein sequence ID" value="KAI3376760.1"/>
    <property type="molecule type" value="Genomic_DNA"/>
</dbReference>
<evidence type="ECO:0000313" key="1">
    <source>
        <dbReference type="EMBL" id="KAI3376760.1"/>
    </source>
</evidence>